<dbReference type="RefSeq" id="WP_100542363.1">
    <property type="nucleotide sequence ID" value="NZ_PHQY01000324.1"/>
</dbReference>
<dbReference type="SUPFAM" id="SSF50998">
    <property type="entry name" value="Quinoprotein alcohol dehydrogenase-like"/>
    <property type="match status" value="1"/>
</dbReference>
<proteinExistence type="predicted"/>
<organism evidence="1 2">
    <name type="scientific">Lysinibacillus xylanilyticus</name>
    <dbReference type="NCBI Taxonomy" id="582475"/>
    <lineage>
        <taxon>Bacteria</taxon>
        <taxon>Bacillati</taxon>
        <taxon>Bacillota</taxon>
        <taxon>Bacilli</taxon>
        <taxon>Bacillales</taxon>
        <taxon>Bacillaceae</taxon>
        <taxon>Lysinibacillus</taxon>
    </lineage>
</organism>
<dbReference type="Gene3D" id="2.130.10.10">
    <property type="entry name" value="YVTN repeat-like/Quinoprotein amine dehydrogenase"/>
    <property type="match status" value="1"/>
</dbReference>
<dbReference type="InterPro" id="IPR015943">
    <property type="entry name" value="WD40/YVTN_repeat-like_dom_sf"/>
</dbReference>
<evidence type="ECO:0000313" key="2">
    <source>
        <dbReference type="Proteomes" id="UP000232101"/>
    </source>
</evidence>
<sequence>MTNDTLQLSKKWREEGLRYASEINAYVRRGLENNWEAPEEEPSEDSRGQFASQVYKFIKQANRTKELETLRKQFPAASWPFQETHSQLMRAVYPIAILRDGALLVAAQNEDLSRTIYVMDKQEANRIEHVHAASCSADGRDIALMDEQGIRIVREPDRELNGSLLATYTWATIIDQLREKYLDIETLQPESYRDADVIPFDDGTKLLVVSHDGIYLIEKTDAILLHPTVENIREWTSEKDDLTASLAMPHGAVSRSGRWVAYGSQGSEHLLLDIEKYVMHSFEPMSSYPHYSLFSTNDEHVWFNACHFYNGCTLGISLHDLEQYNNEEPPSIDDSMRVYAGVAVQGGNIMGDAYGYLRMIDLEGNELWRYFVSGTISGMALNSDETILLVGTYNGTLHVLDLTSTEPSPYEIGTSSIRESYRWIFWDTQQPLYW</sequence>
<gene>
    <name evidence="1" type="ORF">CWD94_05205</name>
</gene>
<reference evidence="1 2" key="1">
    <citation type="submission" date="2017-11" db="EMBL/GenBank/DDBJ databases">
        <title>Bacterial isolate from king chilli rhizosphere.</title>
        <authorList>
            <person name="Takhelmayum P."/>
            <person name="Sarangthem I."/>
        </authorList>
    </citation>
    <scope>NUCLEOTIDE SEQUENCE [LARGE SCALE GENOMIC DNA]</scope>
    <source>
        <strain evidence="2">t26</strain>
    </source>
</reference>
<protein>
    <submittedName>
        <fullName evidence="1">Uncharacterized protein</fullName>
    </submittedName>
</protein>
<dbReference type="Proteomes" id="UP000232101">
    <property type="component" value="Unassembled WGS sequence"/>
</dbReference>
<dbReference type="AlphaFoldDB" id="A0A2M9Q9J1"/>
<comment type="caution">
    <text evidence="1">The sequence shown here is derived from an EMBL/GenBank/DDBJ whole genome shotgun (WGS) entry which is preliminary data.</text>
</comment>
<evidence type="ECO:0000313" key="1">
    <source>
        <dbReference type="EMBL" id="PJO44731.1"/>
    </source>
</evidence>
<dbReference type="EMBL" id="PHQY01000324">
    <property type="protein sequence ID" value="PJO44731.1"/>
    <property type="molecule type" value="Genomic_DNA"/>
</dbReference>
<dbReference type="InterPro" id="IPR011047">
    <property type="entry name" value="Quinoprotein_ADH-like_sf"/>
</dbReference>
<accession>A0A2M9Q9J1</accession>
<name>A0A2M9Q9J1_9BACI</name>